<dbReference type="EMBL" id="LAZR01013676">
    <property type="protein sequence ID" value="KKM20885.1"/>
    <property type="molecule type" value="Genomic_DNA"/>
</dbReference>
<organism evidence="1">
    <name type="scientific">marine sediment metagenome</name>
    <dbReference type="NCBI Taxonomy" id="412755"/>
    <lineage>
        <taxon>unclassified sequences</taxon>
        <taxon>metagenomes</taxon>
        <taxon>ecological metagenomes</taxon>
    </lineage>
</organism>
<reference evidence="1" key="1">
    <citation type="journal article" date="2015" name="Nature">
        <title>Complex archaea that bridge the gap between prokaryotes and eukaryotes.</title>
        <authorList>
            <person name="Spang A."/>
            <person name="Saw J.H."/>
            <person name="Jorgensen S.L."/>
            <person name="Zaremba-Niedzwiedzka K."/>
            <person name="Martijn J."/>
            <person name="Lind A.E."/>
            <person name="van Eijk R."/>
            <person name="Schleper C."/>
            <person name="Guy L."/>
            <person name="Ettema T.J."/>
        </authorList>
    </citation>
    <scope>NUCLEOTIDE SEQUENCE</scope>
</reference>
<accession>A0A0F9KZ83</accession>
<sequence length="83" mass="9774">MVVEKYRNIGTLAIRVMEECAEAIQRVSKGIRFGWDNHHPNKPGKTNFQLLEEEIRDIMLAFNDLKREEGRENKKVENKSLNF</sequence>
<dbReference type="AlphaFoldDB" id="A0A0F9KZ83"/>
<gene>
    <name evidence="1" type="ORF">LCGC14_1640980</name>
</gene>
<protein>
    <submittedName>
        <fullName evidence="1">Uncharacterized protein</fullName>
    </submittedName>
</protein>
<proteinExistence type="predicted"/>
<name>A0A0F9KZ83_9ZZZZ</name>
<comment type="caution">
    <text evidence="1">The sequence shown here is derived from an EMBL/GenBank/DDBJ whole genome shotgun (WGS) entry which is preliminary data.</text>
</comment>
<evidence type="ECO:0000313" key="1">
    <source>
        <dbReference type="EMBL" id="KKM20885.1"/>
    </source>
</evidence>